<dbReference type="RefSeq" id="WP_354662966.1">
    <property type="nucleotide sequence ID" value="NZ_JBEXAC010000002.1"/>
</dbReference>
<evidence type="ECO:0000259" key="2">
    <source>
        <dbReference type="Pfam" id="PF20736"/>
    </source>
</evidence>
<proteinExistence type="predicted"/>
<evidence type="ECO:0000259" key="1">
    <source>
        <dbReference type="Pfam" id="PF07944"/>
    </source>
</evidence>
<dbReference type="InterPro" id="IPR012341">
    <property type="entry name" value="6hp_glycosidase-like_sf"/>
</dbReference>
<sequence>MYSNHSKNIRFPAFLLLINLILILPAFGQVKVKPVVKDQLHAGQPDHISGHLGMKLDAAYQNRILSQDDDRLITPFRNRTEDHLWQTEFWGKWFTSAVLAYNYLPEPRLKKVLDNSVPLLLKTQTADGYIGNYADKSRLEQWDIWGQKYTLWGLLAYYDLTQDKASLMAARKMADYLINELAVRKKSIVQQGNYFGMATTSVLKPVTMLYARTNEKKYLDFAEEIVRQWELPVGPQLITKAGIDVGKRWPFPAQAEWVKQGQKAYEMMSCYDGLLDLYRITGNKAYKAAVEKTWENIRDTEINILGSGAASECWYDGKKLQQFVTKHANETCVTVTWLMLSEQLLKLTGETKYADAIEQTYYNALLGAMTPDGANWGMYTPAMGIRSLGSNQCNMGLNCCVANGPRGLYAMLPLAVMSGENGIAVNFFAEGHYEVKAPGQQMVEIIQHTDYPVSGKVNLQLKMAAAQEFAIKVRIPAWSIQTTLMVNGQPVTVAKAGEYVSVNRKWASGDNIELVLDMRGRIEKVGEQPLNLAIMRGPIVLARDLRLAGNVDVDETITPVLASDGTVPMEIIKQGTQSNTWIAVTIPCMVGSWRLGEEGVPVNLTFCDFSSAGSTFSPASRYRVWFPQLIGADWGG</sequence>
<dbReference type="EMBL" id="JBEXAC010000002">
    <property type="protein sequence ID" value="MET7000407.1"/>
    <property type="molecule type" value="Genomic_DNA"/>
</dbReference>
<dbReference type="Gene3D" id="1.50.10.10">
    <property type="match status" value="1"/>
</dbReference>
<feature type="domain" description="Non-reducing end beta-L-arabinofuranosidase-like GH127 catalytic" evidence="1">
    <location>
        <begin position="81"/>
        <end position="407"/>
    </location>
</feature>
<accession>A0ABV2TBJ5</accession>
<name>A0ABV2TBJ5_9BACT</name>
<protein>
    <submittedName>
        <fullName evidence="3">Beta-L-arabinofuranosidase domain-containing protein</fullName>
    </submittedName>
</protein>
<dbReference type="SUPFAM" id="SSF48208">
    <property type="entry name" value="Six-hairpin glycosidases"/>
    <property type="match status" value="1"/>
</dbReference>
<gene>
    <name evidence="3" type="ORF">ABR189_23650</name>
</gene>
<dbReference type="InterPro" id="IPR049174">
    <property type="entry name" value="Beta-AFase-like"/>
</dbReference>
<dbReference type="InterPro" id="IPR008928">
    <property type="entry name" value="6-hairpin_glycosidase_sf"/>
</dbReference>
<dbReference type="PANTHER" id="PTHR43465:SF2">
    <property type="entry name" value="DUF1680 DOMAIN PROTEIN (AFU_ORTHOLOGUE AFUA_1G08910)"/>
    <property type="match status" value="1"/>
</dbReference>
<dbReference type="Proteomes" id="UP001549749">
    <property type="component" value="Unassembled WGS sequence"/>
</dbReference>
<dbReference type="InterPro" id="IPR012878">
    <property type="entry name" value="Beta-AFase-like_GH127_cat"/>
</dbReference>
<evidence type="ECO:0000313" key="4">
    <source>
        <dbReference type="Proteomes" id="UP001549749"/>
    </source>
</evidence>
<reference evidence="3 4" key="1">
    <citation type="submission" date="2024-06" db="EMBL/GenBank/DDBJ databases">
        <title>Chitinophaga defluvii sp. nov., isolated from municipal sewage.</title>
        <authorList>
            <person name="Zhang L."/>
        </authorList>
    </citation>
    <scope>NUCLEOTIDE SEQUENCE [LARGE SCALE GENOMIC DNA]</scope>
    <source>
        <strain evidence="3 4">H8</strain>
    </source>
</reference>
<dbReference type="Pfam" id="PF07944">
    <property type="entry name" value="Beta-AFase-like_GH127_cat"/>
    <property type="match status" value="1"/>
</dbReference>
<dbReference type="PANTHER" id="PTHR43465">
    <property type="entry name" value="DUF1680 DOMAIN PROTEIN (AFU_ORTHOLOGUE AFUA_1G08910)"/>
    <property type="match status" value="1"/>
</dbReference>
<keyword evidence="4" id="KW-1185">Reference proteome</keyword>
<feature type="domain" description="Non-reducing end beta-L-arabinofuranosidase-like GH127 middle" evidence="2">
    <location>
        <begin position="423"/>
        <end position="518"/>
    </location>
</feature>
<dbReference type="Pfam" id="PF20736">
    <property type="entry name" value="Glyco_hydro127M"/>
    <property type="match status" value="1"/>
</dbReference>
<comment type="caution">
    <text evidence="3">The sequence shown here is derived from an EMBL/GenBank/DDBJ whole genome shotgun (WGS) entry which is preliminary data.</text>
</comment>
<dbReference type="InterPro" id="IPR049046">
    <property type="entry name" value="Beta-AFase-like_GH127_middle"/>
</dbReference>
<evidence type="ECO:0000313" key="3">
    <source>
        <dbReference type="EMBL" id="MET7000407.1"/>
    </source>
</evidence>
<organism evidence="3 4">
    <name type="scientific">Chitinophaga defluvii</name>
    <dbReference type="NCBI Taxonomy" id="3163343"/>
    <lineage>
        <taxon>Bacteria</taxon>
        <taxon>Pseudomonadati</taxon>
        <taxon>Bacteroidota</taxon>
        <taxon>Chitinophagia</taxon>
        <taxon>Chitinophagales</taxon>
        <taxon>Chitinophagaceae</taxon>
        <taxon>Chitinophaga</taxon>
    </lineage>
</organism>